<accession>A0A9D4UQ16</accession>
<dbReference type="InterPro" id="IPR008978">
    <property type="entry name" value="HSP20-like_chaperone"/>
</dbReference>
<evidence type="ECO:0000313" key="3">
    <source>
        <dbReference type="Proteomes" id="UP000886520"/>
    </source>
</evidence>
<organism evidence="2 3">
    <name type="scientific">Adiantum capillus-veneris</name>
    <name type="common">Maidenhair fern</name>
    <dbReference type="NCBI Taxonomy" id="13818"/>
    <lineage>
        <taxon>Eukaryota</taxon>
        <taxon>Viridiplantae</taxon>
        <taxon>Streptophyta</taxon>
        <taxon>Embryophyta</taxon>
        <taxon>Tracheophyta</taxon>
        <taxon>Polypodiopsida</taxon>
        <taxon>Polypodiidae</taxon>
        <taxon>Polypodiales</taxon>
        <taxon>Pteridineae</taxon>
        <taxon>Pteridaceae</taxon>
        <taxon>Vittarioideae</taxon>
        <taxon>Adiantum</taxon>
    </lineage>
</organism>
<evidence type="ECO:0000256" key="1">
    <source>
        <dbReference type="SAM" id="MobiDB-lite"/>
    </source>
</evidence>
<dbReference type="EMBL" id="JABFUD020000013">
    <property type="protein sequence ID" value="KAI5071871.1"/>
    <property type="molecule type" value="Genomic_DNA"/>
</dbReference>
<dbReference type="SUPFAM" id="SSF49764">
    <property type="entry name" value="HSP20-like chaperones"/>
    <property type="match status" value="1"/>
</dbReference>
<feature type="region of interest" description="Disordered" evidence="1">
    <location>
        <begin position="142"/>
        <end position="164"/>
    </location>
</feature>
<dbReference type="OrthoDB" id="1922291at2759"/>
<reference evidence="2" key="1">
    <citation type="submission" date="2021-01" db="EMBL/GenBank/DDBJ databases">
        <title>Adiantum capillus-veneris genome.</title>
        <authorList>
            <person name="Fang Y."/>
            <person name="Liao Q."/>
        </authorList>
    </citation>
    <scope>NUCLEOTIDE SEQUENCE</scope>
    <source>
        <strain evidence="2">H3</strain>
        <tissue evidence="2">Leaf</tissue>
    </source>
</reference>
<proteinExistence type="predicted"/>
<dbReference type="PANTHER" id="PTHR33879:SF3">
    <property type="entry name" value="17.6 KDA CLASS II HEAT SHOCK PROTEIN-RELATED"/>
    <property type="match status" value="1"/>
</dbReference>
<dbReference type="CDD" id="cd06464">
    <property type="entry name" value="ACD_sHsps-like"/>
    <property type="match status" value="1"/>
</dbReference>
<comment type="caution">
    <text evidence="2">The sequence shown here is derived from an EMBL/GenBank/DDBJ whole genome shotgun (WGS) entry which is preliminary data.</text>
</comment>
<evidence type="ECO:0008006" key="4">
    <source>
        <dbReference type="Google" id="ProtNLM"/>
    </source>
</evidence>
<sequence>MSTFIQSPAHSLLKLDTSSPSHVVGAGGPRQPKQLKRLPHVFCKWLDLPFAEDTNVEIEESRERYKFMVRQAGLSQTDVVAEAVEIVPGAVKVTLRGHEKIRAMLKLNSGGNWRARLPAIARTEAAKSTYVNGIITITIPKLPASATGPPPPPSPPNSRHRCGPQDVNLSLPCLV</sequence>
<protein>
    <recommendedName>
        <fullName evidence="4">SHSP domain-containing protein</fullName>
    </recommendedName>
</protein>
<dbReference type="AlphaFoldDB" id="A0A9D4UQ16"/>
<dbReference type="Proteomes" id="UP000886520">
    <property type="component" value="Chromosome 13"/>
</dbReference>
<evidence type="ECO:0000313" key="2">
    <source>
        <dbReference type="EMBL" id="KAI5071871.1"/>
    </source>
</evidence>
<dbReference type="PANTHER" id="PTHR33879">
    <property type="entry name" value="17.6 KDA CLASS II HEAT SHOCK PROTEIN-RELATED"/>
    <property type="match status" value="1"/>
</dbReference>
<keyword evidence="3" id="KW-1185">Reference proteome</keyword>
<name>A0A9D4UQ16_ADICA</name>
<gene>
    <name evidence="2" type="ORF">GOP47_0014122</name>
</gene>